<proteinExistence type="predicted"/>
<gene>
    <name evidence="3" type="ORF">B0H63DRAFT_194670</name>
</gene>
<comment type="caution">
    <text evidence="3">The sequence shown here is derived from an EMBL/GenBank/DDBJ whole genome shotgun (WGS) entry which is preliminary data.</text>
</comment>
<accession>A0AAE0NG90</accession>
<feature type="compositionally biased region" description="Polar residues" evidence="1">
    <location>
        <begin position="84"/>
        <end position="93"/>
    </location>
</feature>
<evidence type="ECO:0000259" key="2">
    <source>
        <dbReference type="Pfam" id="PF17100"/>
    </source>
</evidence>
<dbReference type="InterPro" id="IPR031359">
    <property type="entry name" value="NACHT_N"/>
</dbReference>
<feature type="region of interest" description="Disordered" evidence="1">
    <location>
        <begin position="42"/>
        <end position="105"/>
    </location>
</feature>
<organism evidence="3 4">
    <name type="scientific">Podospora didyma</name>
    <dbReference type="NCBI Taxonomy" id="330526"/>
    <lineage>
        <taxon>Eukaryota</taxon>
        <taxon>Fungi</taxon>
        <taxon>Dikarya</taxon>
        <taxon>Ascomycota</taxon>
        <taxon>Pezizomycotina</taxon>
        <taxon>Sordariomycetes</taxon>
        <taxon>Sordariomycetidae</taxon>
        <taxon>Sordariales</taxon>
        <taxon>Podosporaceae</taxon>
        <taxon>Podospora</taxon>
    </lineage>
</organism>
<name>A0AAE0NG90_9PEZI</name>
<reference evidence="3" key="2">
    <citation type="submission" date="2023-06" db="EMBL/GenBank/DDBJ databases">
        <authorList>
            <consortium name="Lawrence Berkeley National Laboratory"/>
            <person name="Haridas S."/>
            <person name="Hensen N."/>
            <person name="Bonometti L."/>
            <person name="Westerberg I."/>
            <person name="Brannstrom I.O."/>
            <person name="Guillou S."/>
            <person name="Cros-Aarteil S."/>
            <person name="Calhoun S."/>
            <person name="Kuo A."/>
            <person name="Mondo S."/>
            <person name="Pangilinan J."/>
            <person name="Riley R."/>
            <person name="LaButti K."/>
            <person name="Andreopoulos B."/>
            <person name="Lipzen A."/>
            <person name="Chen C."/>
            <person name="Yanf M."/>
            <person name="Daum C."/>
            <person name="Ng V."/>
            <person name="Clum A."/>
            <person name="Steindorff A."/>
            <person name="Ohm R."/>
            <person name="Martin F."/>
            <person name="Silar P."/>
            <person name="Natvig D."/>
            <person name="Lalanne C."/>
            <person name="Gautier V."/>
            <person name="Ament-velasquez S.L."/>
            <person name="Kruys A."/>
            <person name="Hutchinson M.I."/>
            <person name="Powell A.J."/>
            <person name="Barry K."/>
            <person name="Miller A.N."/>
            <person name="Grigoriev I.V."/>
            <person name="Debuchy R."/>
            <person name="Gladieux P."/>
            <person name="Thoren M.H."/>
            <person name="Johannesson H."/>
        </authorList>
    </citation>
    <scope>NUCLEOTIDE SEQUENCE</scope>
    <source>
        <strain evidence="3">CBS 232.78</strain>
    </source>
</reference>
<feature type="domain" description="NWD NACHT-NTPase N-terminal" evidence="2">
    <location>
        <begin position="107"/>
        <end position="226"/>
    </location>
</feature>
<evidence type="ECO:0000256" key="1">
    <source>
        <dbReference type="SAM" id="MobiDB-lite"/>
    </source>
</evidence>
<dbReference type="Proteomes" id="UP001285441">
    <property type="component" value="Unassembled WGS sequence"/>
</dbReference>
<keyword evidence="4" id="KW-1185">Reference proteome</keyword>
<evidence type="ECO:0000313" key="4">
    <source>
        <dbReference type="Proteomes" id="UP001285441"/>
    </source>
</evidence>
<evidence type="ECO:0000313" key="3">
    <source>
        <dbReference type="EMBL" id="KAK3380942.1"/>
    </source>
</evidence>
<dbReference type="EMBL" id="JAULSW010000005">
    <property type="protein sequence ID" value="KAK3380942.1"/>
    <property type="molecule type" value="Genomic_DNA"/>
</dbReference>
<sequence length="243" mass="26643">MGRVRNYAAQLLHLGRSPQPSALAGLVGATHALAQPVLHQSNVGHQEPSTGHHGRKTSPPRPPVAEHSTAKIDIPDNPPPYSLDGSQPHCQRPSNDHGEPTGRDPNIWARAFQHFMESRPELATYYAQHLHTLGDTSTTPETPKETAPNSPPTTLQTIGLIVKKLHHHREQRQWTVPLAGKDIKIREQAEKFAKFLLWSDPIVKDALSAQPYAALAWSGVSFLLSVSAPKFHTPAPPPNPMDP</sequence>
<dbReference type="AlphaFoldDB" id="A0AAE0NG90"/>
<protein>
    <recommendedName>
        <fullName evidence="2">NWD NACHT-NTPase N-terminal domain-containing protein</fullName>
    </recommendedName>
</protein>
<feature type="region of interest" description="Disordered" evidence="1">
    <location>
        <begin position="134"/>
        <end position="154"/>
    </location>
</feature>
<reference evidence="3" key="1">
    <citation type="journal article" date="2023" name="Mol. Phylogenet. Evol.">
        <title>Genome-scale phylogeny and comparative genomics of the fungal order Sordariales.</title>
        <authorList>
            <person name="Hensen N."/>
            <person name="Bonometti L."/>
            <person name="Westerberg I."/>
            <person name="Brannstrom I.O."/>
            <person name="Guillou S."/>
            <person name="Cros-Aarteil S."/>
            <person name="Calhoun S."/>
            <person name="Haridas S."/>
            <person name="Kuo A."/>
            <person name="Mondo S."/>
            <person name="Pangilinan J."/>
            <person name="Riley R."/>
            <person name="LaButti K."/>
            <person name="Andreopoulos B."/>
            <person name="Lipzen A."/>
            <person name="Chen C."/>
            <person name="Yan M."/>
            <person name="Daum C."/>
            <person name="Ng V."/>
            <person name="Clum A."/>
            <person name="Steindorff A."/>
            <person name="Ohm R.A."/>
            <person name="Martin F."/>
            <person name="Silar P."/>
            <person name="Natvig D.O."/>
            <person name="Lalanne C."/>
            <person name="Gautier V."/>
            <person name="Ament-Velasquez S.L."/>
            <person name="Kruys A."/>
            <person name="Hutchinson M.I."/>
            <person name="Powell A.J."/>
            <person name="Barry K."/>
            <person name="Miller A.N."/>
            <person name="Grigoriev I.V."/>
            <person name="Debuchy R."/>
            <person name="Gladieux P."/>
            <person name="Hiltunen Thoren M."/>
            <person name="Johannesson H."/>
        </authorList>
    </citation>
    <scope>NUCLEOTIDE SEQUENCE</scope>
    <source>
        <strain evidence="3">CBS 232.78</strain>
    </source>
</reference>
<dbReference type="Pfam" id="PF17100">
    <property type="entry name" value="NACHT_N"/>
    <property type="match status" value="1"/>
</dbReference>